<keyword evidence="3" id="KW-1185">Reference proteome</keyword>
<feature type="region of interest" description="Disordered" evidence="1">
    <location>
        <begin position="49"/>
        <end position="71"/>
    </location>
</feature>
<dbReference type="OMA" id="MTKVFNS"/>
<dbReference type="Proteomes" id="UP000688137">
    <property type="component" value="Unassembled WGS sequence"/>
</dbReference>
<comment type="caution">
    <text evidence="2">The sequence shown here is derived from an EMBL/GenBank/DDBJ whole genome shotgun (WGS) entry which is preliminary data.</text>
</comment>
<name>A0A8S1PWR9_PARPR</name>
<organism evidence="2 3">
    <name type="scientific">Paramecium primaurelia</name>
    <dbReference type="NCBI Taxonomy" id="5886"/>
    <lineage>
        <taxon>Eukaryota</taxon>
        <taxon>Sar</taxon>
        <taxon>Alveolata</taxon>
        <taxon>Ciliophora</taxon>
        <taxon>Intramacronucleata</taxon>
        <taxon>Oligohymenophorea</taxon>
        <taxon>Peniculida</taxon>
        <taxon>Parameciidae</taxon>
        <taxon>Paramecium</taxon>
    </lineage>
</organism>
<gene>
    <name evidence="2" type="ORF">PPRIM_AZ9-3.1.T1340011</name>
</gene>
<evidence type="ECO:0000313" key="3">
    <source>
        <dbReference type="Proteomes" id="UP000688137"/>
    </source>
</evidence>
<dbReference type="EMBL" id="CAJJDM010000137">
    <property type="protein sequence ID" value="CAD8107491.1"/>
    <property type="molecule type" value="Genomic_DNA"/>
</dbReference>
<evidence type="ECO:0000313" key="2">
    <source>
        <dbReference type="EMBL" id="CAD8107491.1"/>
    </source>
</evidence>
<protein>
    <submittedName>
        <fullName evidence="2">Uncharacterized protein</fullName>
    </submittedName>
</protein>
<reference evidence="2" key="1">
    <citation type="submission" date="2021-01" db="EMBL/GenBank/DDBJ databases">
        <authorList>
            <consortium name="Genoscope - CEA"/>
            <person name="William W."/>
        </authorList>
    </citation>
    <scope>NUCLEOTIDE SEQUENCE</scope>
</reference>
<sequence length="71" mass="8421">MQQTVSLFAGMTKVFKSANNKKQYQETCKCQKENFKVESQNKEHLQEFSKKHSINENQKENIMIQSQPIRK</sequence>
<feature type="compositionally biased region" description="Basic and acidic residues" evidence="1">
    <location>
        <begin position="49"/>
        <end position="59"/>
    </location>
</feature>
<proteinExistence type="predicted"/>
<evidence type="ECO:0000256" key="1">
    <source>
        <dbReference type="SAM" id="MobiDB-lite"/>
    </source>
</evidence>
<accession>A0A8S1PWR9</accession>
<dbReference type="AlphaFoldDB" id="A0A8S1PWR9"/>